<gene>
    <name evidence="1" type="ORF">J5O05_13790</name>
</gene>
<evidence type="ECO:0000313" key="1">
    <source>
        <dbReference type="EMBL" id="QTH70936.1"/>
    </source>
</evidence>
<dbReference type="EMBL" id="CP072133">
    <property type="protein sequence ID" value="QTH70936.1"/>
    <property type="molecule type" value="Genomic_DNA"/>
</dbReference>
<keyword evidence="2" id="KW-1185">Reference proteome</keyword>
<accession>A0A975DFL1</accession>
<dbReference type="Proteomes" id="UP000664904">
    <property type="component" value="Chromosome"/>
</dbReference>
<sequence length="110" mass="11922">MGTAISSLSGGGVKRVLRGSYYGSSNSGAYITIPEVNPEKAFVNMPVSISYGATDNDSSDAIGGWATSIWCELIDSKTIFVRNLVEMYTGGKSPIQQRYVNVVWEVIEYV</sequence>
<evidence type="ECO:0000313" key="2">
    <source>
        <dbReference type="Proteomes" id="UP000664904"/>
    </source>
</evidence>
<reference evidence="1" key="1">
    <citation type="submission" date="2021-03" db="EMBL/GenBank/DDBJ databases">
        <title>Complete Genome of Pseudoalteromonas xiamenensis STKMTI.2, a new potential marine bacterium producing anti-Vibrio compounds.</title>
        <authorList>
            <person name="Handayani D.P."/>
            <person name="Isnansetyo A."/>
            <person name="Istiqomah I."/>
            <person name="Jumina J."/>
        </authorList>
    </citation>
    <scope>NUCLEOTIDE SEQUENCE</scope>
    <source>
        <strain evidence="1">STKMTI.2</strain>
    </source>
</reference>
<proteinExistence type="predicted"/>
<dbReference type="AlphaFoldDB" id="A0A975DFL1"/>
<dbReference type="RefSeq" id="WP_208842576.1">
    <property type="nucleotide sequence ID" value="NZ_CP072133.1"/>
</dbReference>
<organism evidence="1 2">
    <name type="scientific">Pseudoalteromonas xiamenensis</name>
    <dbReference type="NCBI Taxonomy" id="882626"/>
    <lineage>
        <taxon>Bacteria</taxon>
        <taxon>Pseudomonadati</taxon>
        <taxon>Pseudomonadota</taxon>
        <taxon>Gammaproteobacteria</taxon>
        <taxon>Alteromonadales</taxon>
        <taxon>Pseudoalteromonadaceae</taxon>
        <taxon>Pseudoalteromonas</taxon>
    </lineage>
</organism>
<name>A0A975DFL1_9GAMM</name>
<protein>
    <submittedName>
        <fullName evidence="1">Uncharacterized protein</fullName>
    </submittedName>
</protein>
<dbReference type="KEGG" id="pxi:J5O05_13790"/>